<sequence length="87" mass="9533">MEVTQEVAVYVRQGVPHCHVPTIEFGSDVQEVVAVRTSLGRQNVLVASAYVRPAVGGADFEWIRRLRSPYPNDMAVFGGDFNALSPT</sequence>
<dbReference type="AlphaFoldDB" id="A0A9J6GW84"/>
<dbReference type="SUPFAM" id="SSF56219">
    <property type="entry name" value="DNase I-like"/>
    <property type="match status" value="1"/>
</dbReference>
<evidence type="ECO:0000313" key="1">
    <source>
        <dbReference type="EMBL" id="KAH9382743.1"/>
    </source>
</evidence>
<gene>
    <name evidence="1" type="ORF">HPB48_023299</name>
</gene>
<keyword evidence="2" id="KW-1185">Reference proteome</keyword>
<name>A0A9J6GW84_HAELO</name>
<dbReference type="OrthoDB" id="421040at2759"/>
<dbReference type="Proteomes" id="UP000821853">
    <property type="component" value="Unassembled WGS sequence"/>
</dbReference>
<proteinExistence type="predicted"/>
<comment type="caution">
    <text evidence="1">The sequence shown here is derived from an EMBL/GenBank/DDBJ whole genome shotgun (WGS) entry which is preliminary data.</text>
</comment>
<dbReference type="EMBL" id="JABSTR010000247">
    <property type="protein sequence ID" value="KAH9382743.1"/>
    <property type="molecule type" value="Genomic_DNA"/>
</dbReference>
<organism evidence="1 2">
    <name type="scientific">Haemaphysalis longicornis</name>
    <name type="common">Bush tick</name>
    <dbReference type="NCBI Taxonomy" id="44386"/>
    <lineage>
        <taxon>Eukaryota</taxon>
        <taxon>Metazoa</taxon>
        <taxon>Ecdysozoa</taxon>
        <taxon>Arthropoda</taxon>
        <taxon>Chelicerata</taxon>
        <taxon>Arachnida</taxon>
        <taxon>Acari</taxon>
        <taxon>Parasitiformes</taxon>
        <taxon>Ixodida</taxon>
        <taxon>Ixodoidea</taxon>
        <taxon>Ixodidae</taxon>
        <taxon>Haemaphysalinae</taxon>
        <taxon>Haemaphysalis</taxon>
    </lineage>
</organism>
<evidence type="ECO:0008006" key="3">
    <source>
        <dbReference type="Google" id="ProtNLM"/>
    </source>
</evidence>
<evidence type="ECO:0000313" key="2">
    <source>
        <dbReference type="Proteomes" id="UP000821853"/>
    </source>
</evidence>
<dbReference type="Gene3D" id="3.60.10.10">
    <property type="entry name" value="Endonuclease/exonuclease/phosphatase"/>
    <property type="match status" value="1"/>
</dbReference>
<dbReference type="VEuPathDB" id="VectorBase:HLOH_062256"/>
<accession>A0A9J6GW84</accession>
<reference evidence="1 2" key="1">
    <citation type="journal article" date="2020" name="Cell">
        <title>Large-Scale Comparative Analyses of Tick Genomes Elucidate Their Genetic Diversity and Vector Capacities.</title>
        <authorList>
            <consortium name="Tick Genome and Microbiome Consortium (TIGMIC)"/>
            <person name="Jia N."/>
            <person name="Wang J."/>
            <person name="Shi W."/>
            <person name="Du L."/>
            <person name="Sun Y."/>
            <person name="Zhan W."/>
            <person name="Jiang J.F."/>
            <person name="Wang Q."/>
            <person name="Zhang B."/>
            <person name="Ji P."/>
            <person name="Bell-Sakyi L."/>
            <person name="Cui X.M."/>
            <person name="Yuan T.T."/>
            <person name="Jiang B.G."/>
            <person name="Yang W.F."/>
            <person name="Lam T.T."/>
            <person name="Chang Q.C."/>
            <person name="Ding S.J."/>
            <person name="Wang X.J."/>
            <person name="Zhu J.G."/>
            <person name="Ruan X.D."/>
            <person name="Zhao L."/>
            <person name="Wei J.T."/>
            <person name="Ye R.Z."/>
            <person name="Que T.C."/>
            <person name="Du C.H."/>
            <person name="Zhou Y.H."/>
            <person name="Cheng J.X."/>
            <person name="Dai P.F."/>
            <person name="Guo W.B."/>
            <person name="Han X.H."/>
            <person name="Huang E.J."/>
            <person name="Li L.F."/>
            <person name="Wei W."/>
            <person name="Gao Y.C."/>
            <person name="Liu J.Z."/>
            <person name="Shao H.Z."/>
            <person name="Wang X."/>
            <person name="Wang C.C."/>
            <person name="Yang T.C."/>
            <person name="Huo Q.B."/>
            <person name="Li W."/>
            <person name="Chen H.Y."/>
            <person name="Chen S.E."/>
            <person name="Zhou L.G."/>
            <person name="Ni X.B."/>
            <person name="Tian J.H."/>
            <person name="Sheng Y."/>
            <person name="Liu T."/>
            <person name="Pan Y.S."/>
            <person name="Xia L.Y."/>
            <person name="Li J."/>
            <person name="Zhao F."/>
            <person name="Cao W.C."/>
        </authorList>
    </citation>
    <scope>NUCLEOTIDE SEQUENCE [LARGE SCALE GENOMIC DNA]</scope>
    <source>
        <strain evidence="1">HaeL-2018</strain>
    </source>
</reference>
<protein>
    <recommendedName>
        <fullName evidence="3">Endonuclease/exonuclease/phosphatase domain-containing protein</fullName>
    </recommendedName>
</protein>
<dbReference type="InterPro" id="IPR036691">
    <property type="entry name" value="Endo/exonu/phosph_ase_sf"/>
</dbReference>